<evidence type="ECO:0000313" key="2">
    <source>
        <dbReference type="EMBL" id="QHC56469.1"/>
    </source>
</evidence>
<feature type="transmembrane region" description="Helical" evidence="1">
    <location>
        <begin position="34"/>
        <end position="51"/>
    </location>
</feature>
<organism evidence="2 3">
    <name type="scientific">Rathayibacter tanaceti</name>
    <dbReference type="NCBI Taxonomy" id="1671680"/>
    <lineage>
        <taxon>Bacteria</taxon>
        <taxon>Bacillati</taxon>
        <taxon>Actinomycetota</taxon>
        <taxon>Actinomycetes</taxon>
        <taxon>Micrococcales</taxon>
        <taxon>Microbacteriaceae</taxon>
        <taxon>Rathayibacter</taxon>
    </lineage>
</organism>
<name>A0AAE6RKN4_9MICO</name>
<feature type="transmembrane region" description="Helical" evidence="1">
    <location>
        <begin position="87"/>
        <end position="105"/>
    </location>
</feature>
<dbReference type="Proteomes" id="UP000465031">
    <property type="component" value="Chromosome"/>
</dbReference>
<gene>
    <name evidence="2" type="ORF">GSU10_13085</name>
</gene>
<keyword evidence="1" id="KW-0812">Transmembrane</keyword>
<keyword evidence="1" id="KW-1133">Transmembrane helix</keyword>
<dbReference type="KEGG" id="rte:GSU10_13085"/>
<evidence type="ECO:0000313" key="3">
    <source>
        <dbReference type="Proteomes" id="UP000465031"/>
    </source>
</evidence>
<protein>
    <submittedName>
        <fullName evidence="2">Uncharacterized protein</fullName>
    </submittedName>
</protein>
<feature type="transmembrane region" description="Helical" evidence="1">
    <location>
        <begin position="63"/>
        <end position="81"/>
    </location>
</feature>
<accession>A0AAE6RKN4</accession>
<evidence type="ECO:0000256" key="1">
    <source>
        <dbReference type="SAM" id="Phobius"/>
    </source>
</evidence>
<reference evidence="3" key="1">
    <citation type="submission" date="2019-12" db="EMBL/GenBank/DDBJ databases">
        <title>Complete and draft genome sequences of new strains and members of some known species of the genus Rathayibacter isolated from plants.</title>
        <authorList>
            <person name="Tarlachkov S.V."/>
            <person name="Starodumova I.P."/>
            <person name="Dorofeeva L.V."/>
            <person name="Prisyazhnaya N.V."/>
            <person name="Leyn S."/>
            <person name="Zlamal J."/>
            <person name="Elan M."/>
            <person name="Osterman A.L."/>
            <person name="Nadler S."/>
            <person name="Subbotin S.A."/>
            <person name="Evtushenko L.I."/>
        </authorList>
    </citation>
    <scope>NUCLEOTIDE SEQUENCE [LARGE SCALE GENOMIC DNA]</scope>
    <source>
        <strain evidence="3">VKM Ac-2761</strain>
    </source>
</reference>
<keyword evidence="1" id="KW-0472">Membrane</keyword>
<feature type="transmembrane region" description="Helical" evidence="1">
    <location>
        <begin position="117"/>
        <end position="140"/>
    </location>
</feature>
<dbReference type="EMBL" id="CP047186">
    <property type="protein sequence ID" value="QHC56469.1"/>
    <property type="molecule type" value="Genomic_DNA"/>
</dbReference>
<dbReference type="AlphaFoldDB" id="A0AAE6RKN4"/>
<sequence>MTTVTRCNAAFAGLGAGLVHLSLAAGGEGVQAPLLGALGAAELLWAVLVLARGRIVLPRTALAAALASLGAIAVALATGVLGEPLPALAAGALQLIAAAVVAVSLRSPVQEERPVSASRAVIGLLAGALMVSALATPALAATSGGSSGMGGMTMPVVDGGHRH</sequence>
<dbReference type="RefSeq" id="WP_132505000.1">
    <property type="nucleotide sequence ID" value="NZ_CP047186.1"/>
</dbReference>
<proteinExistence type="predicted"/>